<name>A0ABD2ZIN1_9GENT</name>
<comment type="caution">
    <text evidence="10">The sequence shown here is derived from an EMBL/GenBank/DDBJ whole genome shotgun (WGS) entry which is preliminary data.</text>
</comment>
<keyword evidence="3 9" id="KW-0812">Transmembrane</keyword>
<accession>A0ABD2ZIN1</accession>
<keyword evidence="7 9" id="KW-0472">Membrane</keyword>
<organism evidence="10 11">
    <name type="scientific">Cinchona calisaya</name>
    <dbReference type="NCBI Taxonomy" id="153742"/>
    <lineage>
        <taxon>Eukaryota</taxon>
        <taxon>Viridiplantae</taxon>
        <taxon>Streptophyta</taxon>
        <taxon>Embryophyta</taxon>
        <taxon>Tracheophyta</taxon>
        <taxon>Spermatophyta</taxon>
        <taxon>Magnoliopsida</taxon>
        <taxon>eudicotyledons</taxon>
        <taxon>Gunneridae</taxon>
        <taxon>Pentapetalae</taxon>
        <taxon>asterids</taxon>
        <taxon>lamiids</taxon>
        <taxon>Gentianales</taxon>
        <taxon>Rubiaceae</taxon>
        <taxon>Cinchonoideae</taxon>
        <taxon>Cinchoneae</taxon>
        <taxon>Cinchona</taxon>
    </lineage>
</organism>
<keyword evidence="4" id="KW-0732">Signal</keyword>
<dbReference type="Pfam" id="PF00560">
    <property type="entry name" value="LRR_1"/>
    <property type="match status" value="2"/>
</dbReference>
<protein>
    <recommendedName>
        <fullName evidence="12">Leucine-rich repeat-containing N-terminal plant-type domain-containing protein</fullName>
    </recommendedName>
</protein>
<dbReference type="EMBL" id="JBJUIK010000009">
    <property type="protein sequence ID" value="KAL3518272.1"/>
    <property type="molecule type" value="Genomic_DNA"/>
</dbReference>
<evidence type="ECO:0000256" key="9">
    <source>
        <dbReference type="SAM" id="Phobius"/>
    </source>
</evidence>
<keyword evidence="6 9" id="KW-1133">Transmembrane helix</keyword>
<sequence>MPHTGKISPICRLTVTNFPSSENKVYDFLAFPLNKTSFVNAKIFKNYKLLLAPYPKPHHCNFPIATLSTLSSMAELHPVIILLLAVTLFLGSSDGIELQKKVSNVRKLAGATDPNDVKGLAALVLQFEVLTLISGSDDPCLPIEWTWINCSTDASPRVTALYLSSQNLVGFLPDFSTMDALVTIDLDQNFLTGTIPSFLGTFPNLKELNLSSNLFTGQVPDSIIRNTKLNTDLSGNPDLSYQTPGDINSPNSGGSLDNSPNSGGSLNNSPNFGGTSDPETTSINTTGKKKSKLPVIIGSAVPVFVVFWVVVGVFAVFRHKAKTAAAVAQAVAAAGAGQYGGANKPSDMTEETPINAQSAAANL</sequence>
<evidence type="ECO:0000256" key="5">
    <source>
        <dbReference type="ARBA" id="ARBA00022737"/>
    </source>
</evidence>
<dbReference type="FunFam" id="3.80.10.10:FF:000129">
    <property type="entry name" value="Leucine-rich repeat receptor-like kinase"/>
    <property type="match status" value="1"/>
</dbReference>
<dbReference type="SUPFAM" id="SSF52058">
    <property type="entry name" value="L domain-like"/>
    <property type="match status" value="1"/>
</dbReference>
<evidence type="ECO:0000256" key="4">
    <source>
        <dbReference type="ARBA" id="ARBA00022729"/>
    </source>
</evidence>
<evidence type="ECO:0000256" key="6">
    <source>
        <dbReference type="ARBA" id="ARBA00022989"/>
    </source>
</evidence>
<dbReference type="InterPro" id="IPR032675">
    <property type="entry name" value="LRR_dom_sf"/>
</dbReference>
<evidence type="ECO:0000256" key="8">
    <source>
        <dbReference type="SAM" id="MobiDB-lite"/>
    </source>
</evidence>
<evidence type="ECO:0000256" key="3">
    <source>
        <dbReference type="ARBA" id="ARBA00022692"/>
    </source>
</evidence>
<evidence type="ECO:0000256" key="7">
    <source>
        <dbReference type="ARBA" id="ARBA00023136"/>
    </source>
</evidence>
<comment type="subcellular location">
    <subcellularLocation>
        <location evidence="1">Membrane</location>
        <topology evidence="1">Single-pass membrane protein</topology>
    </subcellularLocation>
</comment>
<dbReference type="Proteomes" id="UP001630127">
    <property type="component" value="Unassembled WGS sequence"/>
</dbReference>
<dbReference type="PANTHER" id="PTHR45631">
    <property type="entry name" value="OS07G0107800 PROTEIN-RELATED"/>
    <property type="match status" value="1"/>
</dbReference>
<dbReference type="AlphaFoldDB" id="A0ABD2ZIN1"/>
<evidence type="ECO:0000313" key="11">
    <source>
        <dbReference type="Proteomes" id="UP001630127"/>
    </source>
</evidence>
<dbReference type="GO" id="GO:0016020">
    <property type="term" value="C:membrane"/>
    <property type="evidence" value="ECO:0007669"/>
    <property type="project" value="UniProtKB-SubCell"/>
</dbReference>
<feature type="compositionally biased region" description="Polar residues" evidence="8">
    <location>
        <begin position="352"/>
        <end position="363"/>
    </location>
</feature>
<feature type="compositionally biased region" description="Polar residues" evidence="8">
    <location>
        <begin position="234"/>
        <end position="246"/>
    </location>
</feature>
<evidence type="ECO:0000313" key="10">
    <source>
        <dbReference type="EMBL" id="KAL3518272.1"/>
    </source>
</evidence>
<evidence type="ECO:0008006" key="12">
    <source>
        <dbReference type="Google" id="ProtNLM"/>
    </source>
</evidence>
<feature type="compositionally biased region" description="Low complexity" evidence="8">
    <location>
        <begin position="248"/>
        <end position="274"/>
    </location>
</feature>
<dbReference type="PANTHER" id="PTHR45631:SF44">
    <property type="entry name" value="CARBOHYDRATE-BINDING PROTEIN OF THE ER PROTEIN"/>
    <property type="match status" value="1"/>
</dbReference>
<feature type="region of interest" description="Disordered" evidence="8">
    <location>
        <begin position="338"/>
        <end position="363"/>
    </location>
</feature>
<reference evidence="10 11" key="1">
    <citation type="submission" date="2024-11" db="EMBL/GenBank/DDBJ databases">
        <title>A near-complete genome assembly of Cinchona calisaya.</title>
        <authorList>
            <person name="Lian D.C."/>
            <person name="Zhao X.W."/>
            <person name="Wei L."/>
        </authorList>
    </citation>
    <scope>NUCLEOTIDE SEQUENCE [LARGE SCALE GENOMIC DNA]</scope>
    <source>
        <tissue evidence="10">Nenye</tissue>
    </source>
</reference>
<feature type="region of interest" description="Disordered" evidence="8">
    <location>
        <begin position="234"/>
        <end position="288"/>
    </location>
</feature>
<dbReference type="InterPro" id="IPR001611">
    <property type="entry name" value="Leu-rich_rpt"/>
</dbReference>
<keyword evidence="11" id="KW-1185">Reference proteome</keyword>
<dbReference type="Gene3D" id="3.80.10.10">
    <property type="entry name" value="Ribonuclease Inhibitor"/>
    <property type="match status" value="1"/>
</dbReference>
<evidence type="ECO:0000256" key="1">
    <source>
        <dbReference type="ARBA" id="ARBA00004167"/>
    </source>
</evidence>
<keyword evidence="5" id="KW-0677">Repeat</keyword>
<keyword evidence="2" id="KW-0433">Leucine-rich repeat</keyword>
<evidence type="ECO:0000256" key="2">
    <source>
        <dbReference type="ARBA" id="ARBA00022614"/>
    </source>
</evidence>
<feature type="transmembrane region" description="Helical" evidence="9">
    <location>
        <begin position="295"/>
        <end position="317"/>
    </location>
</feature>
<feature type="compositionally biased region" description="Polar residues" evidence="8">
    <location>
        <begin position="277"/>
        <end position="286"/>
    </location>
</feature>
<proteinExistence type="predicted"/>
<gene>
    <name evidence="10" type="ORF">ACH5RR_020861</name>
</gene>